<dbReference type="RefSeq" id="XP_067545292.1">
    <property type="nucleotide sequence ID" value="XM_067687584.1"/>
</dbReference>
<reference evidence="2 3" key="1">
    <citation type="submission" date="2016-02" db="EMBL/GenBank/DDBJ databases">
        <title>Discovery of a natural microsporidian pathogen with a broad tissue tropism in Caenorhabditis elegans.</title>
        <authorList>
            <person name="Luallen R.J."/>
            <person name="Reinke A.W."/>
            <person name="Tong L."/>
            <person name="Botts M.R."/>
            <person name="Felix M.-A."/>
            <person name="Troemel E.R."/>
        </authorList>
    </citation>
    <scope>NUCLEOTIDE SEQUENCE [LARGE SCALE GENOMIC DNA]</scope>
    <source>
        <strain evidence="2 3">JUm2807</strain>
    </source>
</reference>
<dbReference type="AlphaFoldDB" id="A0A177EJP6"/>
<comment type="caution">
    <text evidence="2">The sequence shown here is derived from an EMBL/GenBank/DDBJ whole genome shotgun (WGS) entry which is preliminary data.</text>
</comment>
<dbReference type="VEuPathDB" id="MicrosporidiaDB:NEDG_00166"/>
<dbReference type="EMBL" id="LTDL01000014">
    <property type="protein sequence ID" value="OAG31691.1"/>
    <property type="molecule type" value="Genomic_DNA"/>
</dbReference>
<proteinExistence type="predicted"/>
<evidence type="ECO:0000313" key="3">
    <source>
        <dbReference type="Proteomes" id="UP000185944"/>
    </source>
</evidence>
<evidence type="ECO:0000313" key="2">
    <source>
        <dbReference type="EMBL" id="OAG31691.1"/>
    </source>
</evidence>
<sequence>MMPWQLVIVACFMFLQYLWRLLGAFIYRILQIKSMKLLPAAEYACHERFLFSFKMFLVTYTTTTARTSINISTFPASHQKTFTFSGPVDVEDISAEVDAATVLHLRSASLGQSFDFPLSDACCVHKDHSLEATVEVKNTSLAGDCRPTVYIHGQEIVCLEDSVTAFYYDPLEMKLYTFSEKLGSVKEYCLFTITKIVGEGGVAFISPQRVQVFLGDASYSLPSFFTPSSLISVAKVGDSVDALFVSEDLVVTNDLSKKCPSSISPSKAFNTPTYIYLFSEKTSQVFVLNRELEIEYELSVTSIFFTSEYVFMYKDNKTVVHHTSSFKYAFYVTELVIHDGILHIDVLPASIRVLSQAPVLTKTTPLFSLEITDFDMEEKKKTVYTPALASTAATYGAQAYSLSASERRGVFVTTGIEHVSSIQTGGESLILGLTPTTLLVILKGSLVSLPLSAVEHPFNWTSAQSLGGAPLAVNAASGTLTVLKARVETDCLFPALILLSVGGVVPFSRLLALFSGTPAFATSVQKVLFWLLDSDEIEGVLDLLDTLKMHARPVYEETIATMVRLLDGINLKKIQALIGQEDIRQISDAESLSKAVVQDFSLFEKFLQAAVAQKKEHLVLGFIEFVSKLDLPAAHNTMLTLLLQRNMFYAAGSLLASLPPTHLKHPENPNSEKPENPENPNSEEPEEPEEPGHRCLLSETFIEVSKKMGALKEAGTPEAIEDLVSGSSPLFIAMLCERLAMLKE</sequence>
<feature type="region of interest" description="Disordered" evidence="1">
    <location>
        <begin position="660"/>
        <end position="692"/>
    </location>
</feature>
<accession>A0A177EJP6</accession>
<organism evidence="2 3">
    <name type="scientific">Nematocida displodere</name>
    <dbReference type="NCBI Taxonomy" id="1805483"/>
    <lineage>
        <taxon>Eukaryota</taxon>
        <taxon>Fungi</taxon>
        <taxon>Fungi incertae sedis</taxon>
        <taxon>Microsporidia</taxon>
        <taxon>Nematocida</taxon>
    </lineage>
</organism>
<protein>
    <submittedName>
        <fullName evidence="2">Uncharacterized protein</fullName>
    </submittedName>
</protein>
<keyword evidence="3" id="KW-1185">Reference proteome</keyword>
<evidence type="ECO:0000256" key="1">
    <source>
        <dbReference type="SAM" id="MobiDB-lite"/>
    </source>
</evidence>
<dbReference type="Proteomes" id="UP000185944">
    <property type="component" value="Unassembled WGS sequence"/>
</dbReference>
<dbReference type="OrthoDB" id="2195710at2759"/>
<gene>
    <name evidence="2" type="ORF">NEDG_00166</name>
</gene>
<dbReference type="GeneID" id="93646516"/>
<feature type="compositionally biased region" description="Basic and acidic residues" evidence="1">
    <location>
        <begin position="664"/>
        <end position="676"/>
    </location>
</feature>
<name>A0A177EJP6_9MICR</name>